<organism evidence="1 2">
    <name type="scientific">Dreissena polymorpha</name>
    <name type="common">Zebra mussel</name>
    <name type="synonym">Mytilus polymorpha</name>
    <dbReference type="NCBI Taxonomy" id="45954"/>
    <lineage>
        <taxon>Eukaryota</taxon>
        <taxon>Metazoa</taxon>
        <taxon>Spiralia</taxon>
        <taxon>Lophotrochozoa</taxon>
        <taxon>Mollusca</taxon>
        <taxon>Bivalvia</taxon>
        <taxon>Autobranchia</taxon>
        <taxon>Heteroconchia</taxon>
        <taxon>Euheterodonta</taxon>
        <taxon>Imparidentia</taxon>
        <taxon>Neoheterodontei</taxon>
        <taxon>Myida</taxon>
        <taxon>Dreissenoidea</taxon>
        <taxon>Dreissenidae</taxon>
        <taxon>Dreissena</taxon>
    </lineage>
</organism>
<evidence type="ECO:0008006" key="3">
    <source>
        <dbReference type="Google" id="ProtNLM"/>
    </source>
</evidence>
<evidence type="ECO:0000313" key="1">
    <source>
        <dbReference type="EMBL" id="KAH3814429.1"/>
    </source>
</evidence>
<accession>A0A9D4JL79</accession>
<proteinExistence type="predicted"/>
<gene>
    <name evidence="1" type="ORF">DPMN_142927</name>
</gene>
<keyword evidence="2" id="KW-1185">Reference proteome</keyword>
<dbReference type="EMBL" id="JAIWYP010000006">
    <property type="protein sequence ID" value="KAH3814429.1"/>
    <property type="molecule type" value="Genomic_DNA"/>
</dbReference>
<reference evidence="1" key="2">
    <citation type="submission" date="2020-11" db="EMBL/GenBank/DDBJ databases">
        <authorList>
            <person name="McCartney M.A."/>
            <person name="Auch B."/>
            <person name="Kono T."/>
            <person name="Mallez S."/>
            <person name="Becker A."/>
            <person name="Gohl D.M."/>
            <person name="Silverstein K.A.T."/>
            <person name="Koren S."/>
            <person name="Bechman K.B."/>
            <person name="Herman A."/>
            <person name="Abrahante J.E."/>
            <person name="Garbe J."/>
        </authorList>
    </citation>
    <scope>NUCLEOTIDE SEQUENCE</scope>
    <source>
        <strain evidence="1">Duluth1</strain>
        <tissue evidence="1">Whole animal</tissue>
    </source>
</reference>
<evidence type="ECO:0000313" key="2">
    <source>
        <dbReference type="Proteomes" id="UP000828390"/>
    </source>
</evidence>
<protein>
    <recommendedName>
        <fullName evidence="3">C2H2-type domain-containing protein</fullName>
    </recommendedName>
</protein>
<sequence>MGYILKHHVVIYRVSFSCNICSFRCNDKKTLVDHLKNYKRHLAEVADRQGRICLDRVLKRSENPYWVSQEDMEPVQGLYGCFIMSESPTIGNAGCDEDGLFEPQQEDVLSAFLLYNYTTPSAT</sequence>
<dbReference type="Proteomes" id="UP000828390">
    <property type="component" value="Unassembled WGS sequence"/>
</dbReference>
<dbReference type="AlphaFoldDB" id="A0A9D4JL79"/>
<comment type="caution">
    <text evidence="1">The sequence shown here is derived from an EMBL/GenBank/DDBJ whole genome shotgun (WGS) entry which is preliminary data.</text>
</comment>
<name>A0A9D4JL79_DREPO</name>
<reference evidence="1" key="1">
    <citation type="journal article" date="2019" name="bioRxiv">
        <title>The Genome of the Zebra Mussel, Dreissena polymorpha: A Resource for Invasive Species Research.</title>
        <authorList>
            <person name="McCartney M.A."/>
            <person name="Auch B."/>
            <person name="Kono T."/>
            <person name="Mallez S."/>
            <person name="Zhang Y."/>
            <person name="Obille A."/>
            <person name="Becker A."/>
            <person name="Abrahante J.E."/>
            <person name="Garbe J."/>
            <person name="Badalamenti J.P."/>
            <person name="Herman A."/>
            <person name="Mangelson H."/>
            <person name="Liachko I."/>
            <person name="Sullivan S."/>
            <person name="Sone E.D."/>
            <person name="Koren S."/>
            <person name="Silverstein K.A.T."/>
            <person name="Beckman K.B."/>
            <person name="Gohl D.M."/>
        </authorList>
    </citation>
    <scope>NUCLEOTIDE SEQUENCE</scope>
    <source>
        <strain evidence="1">Duluth1</strain>
        <tissue evidence="1">Whole animal</tissue>
    </source>
</reference>